<feature type="transmembrane region" description="Helical" evidence="9">
    <location>
        <begin position="273"/>
        <end position="306"/>
    </location>
</feature>
<comment type="subcellular location">
    <subcellularLocation>
        <location evidence="1">Cell membrane</location>
        <topology evidence="1">Multi-pass membrane protein</topology>
    </subcellularLocation>
</comment>
<sequence>MDLLKRSISRLALKPSVDSELDGKPHINEDEYVDFRSDDIEDPTNWSKARKWYITAVVMFVSMNGNISSSITAGTTKSLTEDFDISPVAAQLPMTLFLLGYCAGPLIFGTLSEFYGRRWIFYITFLLYLCFTCLTAWPPNFGSLLVGRFLAACFASGPATIAPAILVDLWDKCERCKPMSILCCGGWVGPALGTVISGFLQLKRDWRWGIYVCLWLGAFSIPLMLTIPETHSPTILTQRASQCREQGHDVHSEGEASKPKLLQLYKIALTRPWIMLFDIISFLCCLYFCVIFALQFMLFSIFPIVFRDMRGWNAGVSQLPILGQIIGPIIGLFITFEYSSRRKKKADLGKDMAPEDHMVLAMVGGVGFPIFMLWLSWSAQYNSVHWIVPTIGGTLLSTSLFLIHVACFSYIVDTYADYAASVMAANMVARCASSAGAPLFTTQMFNALGIGGGGSLIAGVGTLLAVTPFLFYHYGHKIRAKSKYAQS</sequence>
<evidence type="ECO:0000313" key="12">
    <source>
        <dbReference type="Proteomes" id="UP000567885"/>
    </source>
</evidence>
<dbReference type="InterPro" id="IPR011701">
    <property type="entry name" value="MFS"/>
</dbReference>
<dbReference type="OrthoDB" id="6770063at2759"/>
<dbReference type="SUPFAM" id="SSF103473">
    <property type="entry name" value="MFS general substrate transporter"/>
    <property type="match status" value="1"/>
</dbReference>
<dbReference type="PROSITE" id="PS50850">
    <property type="entry name" value="MFS"/>
    <property type="match status" value="1"/>
</dbReference>
<evidence type="ECO:0000256" key="2">
    <source>
        <dbReference type="ARBA" id="ARBA00022448"/>
    </source>
</evidence>
<keyword evidence="5 9" id="KW-1133">Transmembrane helix</keyword>
<organism evidence="11 12">
    <name type="scientific">Fusarium heterosporum</name>
    <dbReference type="NCBI Taxonomy" id="42747"/>
    <lineage>
        <taxon>Eukaryota</taxon>
        <taxon>Fungi</taxon>
        <taxon>Dikarya</taxon>
        <taxon>Ascomycota</taxon>
        <taxon>Pezizomycotina</taxon>
        <taxon>Sordariomycetes</taxon>
        <taxon>Hypocreomycetidae</taxon>
        <taxon>Hypocreales</taxon>
        <taxon>Nectriaceae</taxon>
        <taxon>Fusarium</taxon>
        <taxon>Fusarium heterosporum species complex</taxon>
    </lineage>
</organism>
<keyword evidence="7" id="KW-0325">Glycoprotein</keyword>
<dbReference type="PANTHER" id="PTHR23502">
    <property type="entry name" value="MAJOR FACILITATOR SUPERFAMILY"/>
    <property type="match status" value="1"/>
</dbReference>
<evidence type="ECO:0000256" key="5">
    <source>
        <dbReference type="ARBA" id="ARBA00022989"/>
    </source>
</evidence>
<evidence type="ECO:0000256" key="8">
    <source>
        <dbReference type="ARBA" id="ARBA00038459"/>
    </source>
</evidence>
<dbReference type="EMBL" id="JAAGWQ010000069">
    <property type="protein sequence ID" value="KAF5671228.1"/>
    <property type="molecule type" value="Genomic_DNA"/>
</dbReference>
<evidence type="ECO:0000313" key="11">
    <source>
        <dbReference type="EMBL" id="KAF5671228.1"/>
    </source>
</evidence>
<feature type="transmembrane region" description="Helical" evidence="9">
    <location>
        <begin position="149"/>
        <end position="169"/>
    </location>
</feature>
<keyword evidence="6 9" id="KW-0472">Membrane</keyword>
<evidence type="ECO:0000256" key="3">
    <source>
        <dbReference type="ARBA" id="ARBA00022475"/>
    </source>
</evidence>
<evidence type="ECO:0000256" key="6">
    <source>
        <dbReference type="ARBA" id="ARBA00023136"/>
    </source>
</evidence>
<dbReference type="PANTHER" id="PTHR23502:SF186">
    <property type="entry name" value="MAJOR FACILITATOR SUPERFAMILY (MFS) PROFILE DOMAIN-CONTAINING PROTEIN"/>
    <property type="match status" value="1"/>
</dbReference>
<feature type="transmembrane region" description="Helical" evidence="9">
    <location>
        <begin position="447"/>
        <end position="472"/>
    </location>
</feature>
<feature type="transmembrane region" description="Helical" evidence="9">
    <location>
        <begin position="181"/>
        <end position="202"/>
    </location>
</feature>
<keyword evidence="4 9" id="KW-0812">Transmembrane</keyword>
<dbReference type="AlphaFoldDB" id="A0A8H5TJH1"/>
<dbReference type="GO" id="GO:0022857">
    <property type="term" value="F:transmembrane transporter activity"/>
    <property type="evidence" value="ECO:0007669"/>
    <property type="project" value="InterPro"/>
</dbReference>
<dbReference type="GO" id="GO:0005886">
    <property type="term" value="C:plasma membrane"/>
    <property type="evidence" value="ECO:0007669"/>
    <property type="project" value="UniProtKB-SubCell"/>
</dbReference>
<evidence type="ECO:0000256" key="7">
    <source>
        <dbReference type="ARBA" id="ARBA00023180"/>
    </source>
</evidence>
<feature type="transmembrane region" description="Helical" evidence="9">
    <location>
        <begin position="318"/>
        <end position="338"/>
    </location>
</feature>
<feature type="transmembrane region" description="Helical" evidence="9">
    <location>
        <begin position="359"/>
        <end position="377"/>
    </location>
</feature>
<evidence type="ECO:0000256" key="4">
    <source>
        <dbReference type="ARBA" id="ARBA00022692"/>
    </source>
</evidence>
<evidence type="ECO:0000256" key="9">
    <source>
        <dbReference type="SAM" id="Phobius"/>
    </source>
</evidence>
<feature type="domain" description="Major facilitator superfamily (MFS) profile" evidence="10">
    <location>
        <begin position="54"/>
        <end position="487"/>
    </location>
</feature>
<evidence type="ECO:0000259" key="10">
    <source>
        <dbReference type="PROSITE" id="PS50850"/>
    </source>
</evidence>
<protein>
    <submittedName>
        <fullName evidence="11">Major facilitator superfamily transporter</fullName>
    </submittedName>
</protein>
<comment type="similarity">
    <text evidence="8">Belongs to the major facilitator superfamily. DHA1 family. Polyamines/proton antiporter (TC 2.A.1.2.16) subfamily.</text>
</comment>
<comment type="caution">
    <text evidence="11">The sequence shown here is derived from an EMBL/GenBank/DDBJ whole genome shotgun (WGS) entry which is preliminary data.</text>
</comment>
<evidence type="ECO:0000256" key="1">
    <source>
        <dbReference type="ARBA" id="ARBA00004651"/>
    </source>
</evidence>
<feature type="transmembrane region" description="Helical" evidence="9">
    <location>
        <begin position="418"/>
        <end position="441"/>
    </location>
</feature>
<feature type="transmembrane region" description="Helical" evidence="9">
    <location>
        <begin position="52"/>
        <end position="72"/>
    </location>
</feature>
<feature type="transmembrane region" description="Helical" evidence="9">
    <location>
        <begin position="119"/>
        <end position="137"/>
    </location>
</feature>
<gene>
    <name evidence="11" type="ORF">FHETE_4198</name>
</gene>
<name>A0A8H5TJH1_FUSHE</name>
<dbReference type="InterPro" id="IPR020846">
    <property type="entry name" value="MFS_dom"/>
</dbReference>
<keyword evidence="2" id="KW-0813">Transport</keyword>
<keyword evidence="12" id="KW-1185">Reference proteome</keyword>
<feature type="transmembrane region" description="Helical" evidence="9">
    <location>
        <begin position="383"/>
        <end position="411"/>
    </location>
</feature>
<accession>A0A8H5TJH1</accession>
<reference evidence="11 12" key="1">
    <citation type="submission" date="2020-05" db="EMBL/GenBank/DDBJ databases">
        <title>Identification and distribution of gene clusters putatively required for synthesis of sphingolipid metabolism inhibitors in phylogenetically diverse species of the filamentous fungus Fusarium.</title>
        <authorList>
            <person name="Kim H.-S."/>
            <person name="Busman M."/>
            <person name="Brown D.W."/>
            <person name="Divon H."/>
            <person name="Uhlig S."/>
            <person name="Proctor R.H."/>
        </authorList>
    </citation>
    <scope>NUCLEOTIDE SEQUENCE [LARGE SCALE GENOMIC DNA]</scope>
    <source>
        <strain evidence="11 12">NRRL 20693</strain>
    </source>
</reference>
<dbReference type="Pfam" id="PF07690">
    <property type="entry name" value="MFS_1"/>
    <property type="match status" value="1"/>
</dbReference>
<feature type="transmembrane region" description="Helical" evidence="9">
    <location>
        <begin position="92"/>
        <end position="112"/>
    </location>
</feature>
<proteinExistence type="inferred from homology"/>
<dbReference type="Proteomes" id="UP000567885">
    <property type="component" value="Unassembled WGS sequence"/>
</dbReference>
<keyword evidence="3" id="KW-1003">Cell membrane</keyword>
<dbReference type="Gene3D" id="1.20.1250.20">
    <property type="entry name" value="MFS general substrate transporter like domains"/>
    <property type="match status" value="1"/>
</dbReference>
<feature type="transmembrane region" description="Helical" evidence="9">
    <location>
        <begin position="208"/>
        <end position="227"/>
    </location>
</feature>
<dbReference type="InterPro" id="IPR036259">
    <property type="entry name" value="MFS_trans_sf"/>
</dbReference>